<gene>
    <name evidence="2" type="ORF">E2C01_079905</name>
</gene>
<evidence type="ECO:0000256" key="1">
    <source>
        <dbReference type="SAM" id="MobiDB-lite"/>
    </source>
</evidence>
<accession>A0A5B7IY64</accession>
<reference evidence="2 3" key="1">
    <citation type="submission" date="2019-05" db="EMBL/GenBank/DDBJ databases">
        <title>Another draft genome of Portunus trituberculatus and its Hox gene families provides insights of decapod evolution.</title>
        <authorList>
            <person name="Jeong J.-H."/>
            <person name="Song I."/>
            <person name="Kim S."/>
            <person name="Choi T."/>
            <person name="Kim D."/>
            <person name="Ryu S."/>
            <person name="Kim W."/>
        </authorList>
    </citation>
    <scope>NUCLEOTIDE SEQUENCE [LARGE SCALE GENOMIC DNA]</scope>
    <source>
        <tissue evidence="2">Muscle</tissue>
    </source>
</reference>
<feature type="region of interest" description="Disordered" evidence="1">
    <location>
        <begin position="1"/>
        <end position="25"/>
    </location>
</feature>
<evidence type="ECO:0000313" key="3">
    <source>
        <dbReference type="Proteomes" id="UP000324222"/>
    </source>
</evidence>
<comment type="caution">
    <text evidence="2">The sequence shown here is derived from an EMBL/GenBank/DDBJ whole genome shotgun (WGS) entry which is preliminary data.</text>
</comment>
<evidence type="ECO:0000313" key="2">
    <source>
        <dbReference type="EMBL" id="MPC85144.1"/>
    </source>
</evidence>
<protein>
    <submittedName>
        <fullName evidence="2">Uncharacterized protein</fullName>
    </submittedName>
</protein>
<dbReference type="Proteomes" id="UP000324222">
    <property type="component" value="Unassembled WGS sequence"/>
</dbReference>
<name>A0A5B7IY64_PORTR</name>
<sequence length="60" mass="6705">MNTENTCAGVPTPGDPHSCPASPRRADSHAMEVKHEERSFQFRNCSSSRKCEKRSVTKID</sequence>
<dbReference type="AlphaFoldDB" id="A0A5B7IY64"/>
<dbReference type="EMBL" id="VSRR010067472">
    <property type="protein sequence ID" value="MPC85144.1"/>
    <property type="molecule type" value="Genomic_DNA"/>
</dbReference>
<organism evidence="2 3">
    <name type="scientific">Portunus trituberculatus</name>
    <name type="common">Swimming crab</name>
    <name type="synonym">Neptunus trituberculatus</name>
    <dbReference type="NCBI Taxonomy" id="210409"/>
    <lineage>
        <taxon>Eukaryota</taxon>
        <taxon>Metazoa</taxon>
        <taxon>Ecdysozoa</taxon>
        <taxon>Arthropoda</taxon>
        <taxon>Crustacea</taxon>
        <taxon>Multicrustacea</taxon>
        <taxon>Malacostraca</taxon>
        <taxon>Eumalacostraca</taxon>
        <taxon>Eucarida</taxon>
        <taxon>Decapoda</taxon>
        <taxon>Pleocyemata</taxon>
        <taxon>Brachyura</taxon>
        <taxon>Eubrachyura</taxon>
        <taxon>Portunoidea</taxon>
        <taxon>Portunidae</taxon>
        <taxon>Portuninae</taxon>
        <taxon>Portunus</taxon>
    </lineage>
</organism>
<keyword evidence="3" id="KW-1185">Reference proteome</keyword>
<proteinExistence type="predicted"/>